<keyword evidence="1" id="KW-1133">Transmembrane helix</keyword>
<gene>
    <name evidence="2" type="ORF">SporoS204_04095</name>
</gene>
<protein>
    <submittedName>
        <fullName evidence="2">Uncharacterized protein</fullName>
    </submittedName>
</protein>
<keyword evidence="3" id="KW-1185">Reference proteome</keyword>
<evidence type="ECO:0000256" key="1">
    <source>
        <dbReference type="SAM" id="Phobius"/>
    </source>
</evidence>
<evidence type="ECO:0000313" key="3">
    <source>
        <dbReference type="Proteomes" id="UP000192486"/>
    </source>
</evidence>
<name>A0ABM6JTL5_SPOUR</name>
<dbReference type="RefSeq" id="WP_029055155.1">
    <property type="nucleotide sequence ID" value="NZ_CP015108.1"/>
</dbReference>
<evidence type="ECO:0000313" key="2">
    <source>
        <dbReference type="EMBL" id="ARF13437.1"/>
    </source>
</evidence>
<sequence>MFISIMKLLSVLYLWTWFVWPFVFVISIIYAIKELVKEEPAFMKPAIIASVSLLIILAGISSPSLFL</sequence>
<accession>A0ABM6JTL5</accession>
<organism evidence="2 3">
    <name type="scientific">Sporosarcina ureae</name>
    <dbReference type="NCBI Taxonomy" id="1571"/>
    <lineage>
        <taxon>Bacteria</taxon>
        <taxon>Bacillati</taxon>
        <taxon>Bacillota</taxon>
        <taxon>Bacilli</taxon>
        <taxon>Bacillales</taxon>
        <taxon>Caryophanaceae</taxon>
        <taxon>Sporosarcina</taxon>
    </lineage>
</organism>
<proteinExistence type="predicted"/>
<keyword evidence="1" id="KW-0472">Membrane</keyword>
<feature type="transmembrane region" description="Helical" evidence="1">
    <location>
        <begin position="47"/>
        <end position="66"/>
    </location>
</feature>
<feature type="transmembrane region" description="Helical" evidence="1">
    <location>
        <begin position="12"/>
        <end position="32"/>
    </location>
</feature>
<dbReference type="EMBL" id="CP015108">
    <property type="protein sequence ID" value="ARF13437.1"/>
    <property type="molecule type" value="Genomic_DNA"/>
</dbReference>
<reference evidence="2 3" key="1">
    <citation type="submission" date="2016-04" db="EMBL/GenBank/DDBJ databases">
        <title>Comparative Genomics and Epigenetics of Sporosarcina ureae.</title>
        <authorList>
            <person name="Oliver A.S."/>
            <person name="Cooper K.K."/>
        </authorList>
    </citation>
    <scope>NUCLEOTIDE SEQUENCE [LARGE SCALE GENOMIC DNA]</scope>
    <source>
        <strain evidence="2 3">S204</strain>
    </source>
</reference>
<keyword evidence="1" id="KW-0812">Transmembrane</keyword>
<dbReference type="Proteomes" id="UP000192486">
    <property type="component" value="Chromosome"/>
</dbReference>